<evidence type="ECO:0000256" key="1">
    <source>
        <dbReference type="SAM" id="MobiDB-lite"/>
    </source>
</evidence>
<evidence type="ECO:0000313" key="6">
    <source>
        <dbReference type="Proteomes" id="UP000180280"/>
    </source>
</evidence>
<keyword evidence="2" id="KW-1133">Transmembrane helix</keyword>
<proteinExistence type="predicted"/>
<feature type="region of interest" description="Disordered" evidence="1">
    <location>
        <begin position="34"/>
        <end position="73"/>
    </location>
</feature>
<name>A0A1S1X4W1_9NEIS</name>
<protein>
    <submittedName>
        <fullName evidence="3">Uncharacterized protein</fullName>
    </submittedName>
</protein>
<keyword evidence="2" id="KW-0472">Membrane</keyword>
<comment type="caution">
    <text evidence="3">The sequence shown here is derived from an EMBL/GenBank/DDBJ whole genome shotgun (WGS) entry which is preliminary data.</text>
</comment>
<evidence type="ECO:0000313" key="5">
    <source>
        <dbReference type="Proteomes" id="UP000180088"/>
    </source>
</evidence>
<reference evidence="5 6" key="1">
    <citation type="submission" date="2016-09" db="EMBL/GenBank/DDBJ databases">
        <title>Chromobacterium muskegensis sp. nov., an insecticidal bacterium isolated from Sphagnum bogs.</title>
        <authorList>
            <person name="Sparks M.E."/>
            <person name="Blackburn M.B."/>
            <person name="Gundersen-Rindal D.E."/>
            <person name="Mitchell A."/>
            <person name="Farrar R."/>
            <person name="Kuhar D."/>
        </authorList>
    </citation>
    <scope>NUCLEOTIDE SEQUENCE [LARGE SCALE GENOMIC DNA]</scope>
    <source>
        <strain evidence="4 6">14B-1</strain>
        <strain evidence="3 5">37-2</strain>
    </source>
</reference>
<dbReference type="Proteomes" id="UP000180088">
    <property type="component" value="Unassembled WGS sequence"/>
</dbReference>
<feature type="transmembrane region" description="Helical" evidence="2">
    <location>
        <begin position="6"/>
        <end position="26"/>
    </location>
</feature>
<dbReference type="Proteomes" id="UP000180280">
    <property type="component" value="Unassembled WGS sequence"/>
</dbReference>
<evidence type="ECO:0000256" key="2">
    <source>
        <dbReference type="SAM" id="Phobius"/>
    </source>
</evidence>
<dbReference type="STRING" id="1903179.BI347_13840"/>
<sequence length="73" mass="7861">MDVLHATWFWVVVIAAPAIALIGTLARLARKEPPIKLPPGVVPLRWEDDEEDAPSSDARTPAADNGDSAPPKH</sequence>
<dbReference type="EMBL" id="MKCS01000001">
    <property type="protein sequence ID" value="OHX14465.1"/>
    <property type="molecule type" value="Genomic_DNA"/>
</dbReference>
<dbReference type="AlphaFoldDB" id="A0A1S1X4W1"/>
<accession>A0A1S1X4W1</accession>
<keyword evidence="6" id="KW-1185">Reference proteome</keyword>
<gene>
    <name evidence="4" type="ORF">BI344_19610</name>
    <name evidence="3" type="ORF">BI347_13840</name>
</gene>
<dbReference type="RefSeq" id="WP_071113957.1">
    <property type="nucleotide sequence ID" value="NZ_MKCS01000001.1"/>
</dbReference>
<evidence type="ECO:0000313" key="3">
    <source>
        <dbReference type="EMBL" id="OHX14465.1"/>
    </source>
</evidence>
<evidence type="ECO:0000313" key="4">
    <source>
        <dbReference type="EMBL" id="OHX19082.1"/>
    </source>
</evidence>
<dbReference type="EMBL" id="MKCT01000049">
    <property type="protein sequence ID" value="OHX19082.1"/>
    <property type="molecule type" value="Genomic_DNA"/>
</dbReference>
<organism evidence="3 5">
    <name type="scientific">Chromobacterium sphagni</name>
    <dbReference type="NCBI Taxonomy" id="1903179"/>
    <lineage>
        <taxon>Bacteria</taxon>
        <taxon>Pseudomonadati</taxon>
        <taxon>Pseudomonadota</taxon>
        <taxon>Betaproteobacteria</taxon>
        <taxon>Neisseriales</taxon>
        <taxon>Chromobacteriaceae</taxon>
        <taxon>Chromobacterium</taxon>
    </lineage>
</organism>
<keyword evidence="2" id="KW-0812">Transmembrane</keyword>